<evidence type="ECO:0000313" key="2">
    <source>
        <dbReference type="EMBL" id="MBF4632773.1"/>
    </source>
</evidence>
<comment type="caution">
    <text evidence="2">The sequence shown here is derived from an EMBL/GenBank/DDBJ whole genome shotgun (WGS) entry which is preliminary data.</text>
</comment>
<dbReference type="Proteomes" id="UP000634579">
    <property type="component" value="Unassembled WGS sequence"/>
</dbReference>
<reference evidence="2 3" key="1">
    <citation type="submission" date="2020-10" db="EMBL/GenBank/DDBJ databases">
        <title>Draft genome sequences of plant-associated actinobacteria.</title>
        <authorList>
            <person name="Tarlachkov S.V."/>
            <person name="Starodumova I.P."/>
            <person name="Dorofeeva L.V."/>
            <person name="Prisyazhnaya N.V."/>
            <person name="Roubtsova T.V."/>
            <person name="Chizhov V.N."/>
            <person name="Nadler S.A."/>
            <person name="Subbotin S.A."/>
            <person name="Evtushenko L.I."/>
        </authorList>
    </citation>
    <scope>NUCLEOTIDE SEQUENCE [LARGE SCALE GENOMIC DNA]</scope>
    <source>
        <strain evidence="2 3">VKM Ac-2886</strain>
    </source>
</reference>
<organism evidence="2 3">
    <name type="scientific">Clavibacter phaseoli</name>
    <dbReference type="NCBI Taxonomy" id="1734031"/>
    <lineage>
        <taxon>Bacteria</taxon>
        <taxon>Bacillati</taxon>
        <taxon>Actinomycetota</taxon>
        <taxon>Actinomycetes</taxon>
        <taxon>Micrococcales</taxon>
        <taxon>Microbacteriaceae</taxon>
        <taxon>Clavibacter</taxon>
    </lineage>
</organism>
<feature type="non-terminal residue" evidence="2">
    <location>
        <position position="159"/>
    </location>
</feature>
<proteinExistence type="predicted"/>
<accession>A0A8I0SDU6</accession>
<keyword evidence="3" id="KW-1185">Reference proteome</keyword>
<evidence type="ECO:0000313" key="3">
    <source>
        <dbReference type="Proteomes" id="UP000634579"/>
    </source>
</evidence>
<protein>
    <submittedName>
        <fullName evidence="2">Uncharacterized protein</fullName>
    </submittedName>
</protein>
<feature type="compositionally biased region" description="Low complexity" evidence="1">
    <location>
        <begin position="20"/>
        <end position="33"/>
    </location>
</feature>
<dbReference type="AlphaFoldDB" id="A0A8I0SDU6"/>
<feature type="region of interest" description="Disordered" evidence="1">
    <location>
        <begin position="1"/>
        <end position="113"/>
    </location>
</feature>
<feature type="compositionally biased region" description="Basic and acidic residues" evidence="1">
    <location>
        <begin position="1"/>
        <end position="12"/>
    </location>
</feature>
<dbReference type="EMBL" id="JADKRP010000014">
    <property type="protein sequence ID" value="MBF4632773.1"/>
    <property type="molecule type" value="Genomic_DNA"/>
</dbReference>
<feature type="compositionally biased region" description="Low complexity" evidence="1">
    <location>
        <begin position="64"/>
        <end position="77"/>
    </location>
</feature>
<sequence>MNHRRALDHTLDTDDETPDGAVATNGATTTGVAPARSDGDMPTGARPSASRRERRLQAQESARRAAAAEVAAEQTARVTLARERPAKGRAKKARAIPHAGGTKPKRKEAPLRPMYPGTRGWLGRGAGEAVNVAAADEFRGTTVQVCGLYPFSVGTGTPM</sequence>
<gene>
    <name evidence="2" type="ORF">ITJ42_16270</name>
</gene>
<evidence type="ECO:0000256" key="1">
    <source>
        <dbReference type="SAM" id="MobiDB-lite"/>
    </source>
</evidence>
<name>A0A8I0SDU6_9MICO</name>